<dbReference type="GeneID" id="116188097"/>
<accession>A0A218XSE7</accession>
<dbReference type="Proteomes" id="UP000233551">
    <property type="component" value="Unassembled WGS sequence"/>
</dbReference>
<name>A0A218XSE7_PUNGR</name>
<reference evidence="5" key="1">
    <citation type="journal article" date="2017" name="Plant J.">
        <title>The pomegranate (Punica granatum L.) genome and the genomics of punicalagin biosynthesis.</title>
        <authorList>
            <person name="Qin G."/>
            <person name="Xu C."/>
            <person name="Ming R."/>
            <person name="Tang H."/>
            <person name="Guyot R."/>
            <person name="Kramer E.M."/>
            <person name="Hu Y."/>
            <person name="Yi X."/>
            <person name="Qi Y."/>
            <person name="Xu X."/>
            <person name="Gao Z."/>
            <person name="Pan H."/>
            <person name="Jian J."/>
            <person name="Tian Y."/>
            <person name="Yue Z."/>
            <person name="Xu Y."/>
        </authorList>
    </citation>
    <scope>NUCLEOTIDE SEQUENCE [LARGE SCALE GENOMIC DNA]</scope>
    <source>
        <strain evidence="5">cv. Dabenzi</strain>
    </source>
</reference>
<comment type="caution">
    <text evidence="3">The sequence shown here is derived from an EMBL/GenBank/DDBJ whole genome shotgun (WGS) entry which is preliminary data.</text>
</comment>
<dbReference type="PANTHER" id="PTHR46836:SF7">
    <property type="entry name" value="PHOSPHATIDYLINOSITOL N-ACETYGLUCOSAMINLYTRANSFERASE SUBUNIT P-LIKE PROTEIN"/>
    <property type="match status" value="1"/>
</dbReference>
<evidence type="ECO:0000256" key="1">
    <source>
        <dbReference type="SAM" id="MobiDB-lite"/>
    </source>
</evidence>
<feature type="region of interest" description="Disordered" evidence="1">
    <location>
        <begin position="406"/>
        <end position="429"/>
    </location>
</feature>
<evidence type="ECO:0000313" key="6">
    <source>
        <dbReference type="Proteomes" id="UP000233551"/>
    </source>
</evidence>
<sequence length="676" mass="75981">MGSDAGTTSVIAKLMGLDDLPNQRPIQKRGRVLSEEYFQRVASIGVRERSPSPEKYSSRMGPKRPEDFSAFIRVVGIPRQDKLHMKEVDSKKLSLNGNVKSRRLEETSYALETVSKHIHIPTKIVLLRPHRGAEEISLSDFSRLRSSESSSAGCMKSRNFPGPSRYWKDSSHEIELVGQRPRVSSEEVEEIARQVKSSNMISMSLCAPNWKKSQNIESSVSSSNSSYIAQEAKKEMSERFMMIKESQEPGSGSRRKTLGEMLSMQSQRMGPRNVNCNSHDSGTGMKNATHDINRSKRLKVSRHSFEYKSRDRDSTSKEVLQPGKAAFCYTKSHSRLLDPECNSSISGLVLKFDSLRNEAGSLSEGKDVATSSVEEDNIASRSLGAHTATYETPAWSLEMKESVSSSNCSENLAKEEEPAEFPEEDAVSMRSSIGPESFKSFEEPYQPSPDSVLEPLEEGISSDLGLDLSGMQTLPFKLESLEECLEKHRMTVSSDEEDDDERSSNNFEETADFMRFLRAEESRDFLYLVNVLSEAGLNGGNLMENLIKWHSTATPVDPSIFEILEIKYGEQKSWKRSERKLLFDRINLGLIDILLQSISMPSWAKPVSARISSRPDAEITEEALWTLLLRQENEARKESENVLGDDLGWSDLGECVDIVSREIQELLIEELAAEFF</sequence>
<evidence type="ECO:0000259" key="2">
    <source>
        <dbReference type="Pfam" id="PF14309"/>
    </source>
</evidence>
<dbReference type="OrthoDB" id="1584003at2759"/>
<gene>
    <name evidence="3" type="ORF">CDL15_Pgr022651</name>
    <name evidence="4" type="ORF">CRG98_004992</name>
</gene>
<evidence type="ECO:0000313" key="5">
    <source>
        <dbReference type="Proteomes" id="UP000197138"/>
    </source>
</evidence>
<proteinExistence type="predicted"/>
<keyword evidence="6" id="KW-1185">Reference proteome</keyword>
<feature type="domain" description="DUF4378" evidence="2">
    <location>
        <begin position="524"/>
        <end position="674"/>
    </location>
</feature>
<feature type="compositionally biased region" description="Acidic residues" evidence="1">
    <location>
        <begin position="417"/>
        <end position="426"/>
    </location>
</feature>
<reference evidence="3" key="2">
    <citation type="submission" date="2017-06" db="EMBL/GenBank/DDBJ databases">
        <title>The pomegranate genome and the genomics of punicalagin biosynthesis.</title>
        <authorList>
            <person name="Xu C."/>
        </authorList>
    </citation>
    <scope>NUCLEOTIDE SEQUENCE [LARGE SCALE GENOMIC DNA]</scope>
    <source>
        <tissue evidence="3">Fresh leaf</tissue>
    </source>
</reference>
<dbReference type="Proteomes" id="UP000197138">
    <property type="component" value="Unassembled WGS sequence"/>
</dbReference>
<dbReference type="AlphaFoldDB" id="A0A218XSE7"/>
<organism evidence="3 5">
    <name type="scientific">Punica granatum</name>
    <name type="common">Pomegranate</name>
    <dbReference type="NCBI Taxonomy" id="22663"/>
    <lineage>
        <taxon>Eukaryota</taxon>
        <taxon>Viridiplantae</taxon>
        <taxon>Streptophyta</taxon>
        <taxon>Embryophyta</taxon>
        <taxon>Tracheophyta</taxon>
        <taxon>Spermatophyta</taxon>
        <taxon>Magnoliopsida</taxon>
        <taxon>eudicotyledons</taxon>
        <taxon>Gunneridae</taxon>
        <taxon>Pentapetalae</taxon>
        <taxon>rosids</taxon>
        <taxon>malvids</taxon>
        <taxon>Myrtales</taxon>
        <taxon>Lythraceae</taxon>
        <taxon>Punica</taxon>
    </lineage>
</organism>
<evidence type="ECO:0000313" key="4">
    <source>
        <dbReference type="EMBL" id="PKI74665.1"/>
    </source>
</evidence>
<reference evidence="4 6" key="3">
    <citation type="submission" date="2017-11" db="EMBL/GenBank/DDBJ databases">
        <title>De-novo sequencing of pomegranate (Punica granatum L.) genome.</title>
        <authorList>
            <person name="Akparov Z."/>
            <person name="Amiraslanov A."/>
            <person name="Hajiyeva S."/>
            <person name="Abbasov M."/>
            <person name="Kaur K."/>
            <person name="Hamwieh A."/>
            <person name="Solovyev V."/>
            <person name="Salamov A."/>
            <person name="Braich B."/>
            <person name="Kosarev P."/>
            <person name="Mahmoud A."/>
            <person name="Hajiyev E."/>
            <person name="Babayeva S."/>
            <person name="Izzatullayeva V."/>
            <person name="Mammadov A."/>
            <person name="Mammadov A."/>
            <person name="Sharifova S."/>
            <person name="Ojaghi J."/>
            <person name="Eynullazada K."/>
            <person name="Bayramov B."/>
            <person name="Abdulazimova A."/>
            <person name="Shahmuradov I."/>
        </authorList>
    </citation>
    <scope>NUCLEOTIDE SEQUENCE [LARGE SCALE GENOMIC DNA]</scope>
    <source>
        <strain evidence="4">AG2017</strain>
        <strain evidence="6">cv. AG2017</strain>
        <tissue evidence="4">Leaf</tissue>
    </source>
</reference>
<dbReference type="STRING" id="22663.A0A218XSE7"/>
<dbReference type="EMBL" id="MTKT01000813">
    <property type="protein sequence ID" value="OWM87539.1"/>
    <property type="molecule type" value="Genomic_DNA"/>
</dbReference>
<evidence type="ECO:0000313" key="3">
    <source>
        <dbReference type="EMBL" id="OWM87539.1"/>
    </source>
</evidence>
<dbReference type="EMBL" id="PGOL01000196">
    <property type="protein sequence ID" value="PKI74665.1"/>
    <property type="molecule type" value="Genomic_DNA"/>
</dbReference>
<dbReference type="PANTHER" id="PTHR46836">
    <property type="entry name" value="AFADIN"/>
    <property type="match status" value="1"/>
</dbReference>
<protein>
    <recommendedName>
        <fullName evidence="2">DUF4378 domain-containing protein</fullName>
    </recommendedName>
</protein>
<feature type="region of interest" description="Disordered" evidence="1">
    <location>
        <begin position="436"/>
        <end position="455"/>
    </location>
</feature>
<dbReference type="Pfam" id="PF14309">
    <property type="entry name" value="DUF4378"/>
    <property type="match status" value="1"/>
</dbReference>
<dbReference type="InterPro" id="IPR025486">
    <property type="entry name" value="DUF4378"/>
</dbReference>